<keyword evidence="10" id="KW-1185">Reference proteome</keyword>
<accession>A0A850PGN7</accession>
<dbReference type="InterPro" id="IPR013324">
    <property type="entry name" value="RNA_pol_sigma_r3/r4-like"/>
</dbReference>
<keyword evidence="5 6" id="KW-0804">Transcription</keyword>
<dbReference type="Pfam" id="PF08281">
    <property type="entry name" value="Sigma70_r4_2"/>
    <property type="match status" value="1"/>
</dbReference>
<organism evidence="9 10">
    <name type="scientific">Mycolicibacterium hippocampi</name>
    <dbReference type="NCBI Taxonomy" id="659824"/>
    <lineage>
        <taxon>Bacteria</taxon>
        <taxon>Bacillati</taxon>
        <taxon>Actinomycetota</taxon>
        <taxon>Actinomycetes</taxon>
        <taxon>Mycobacteriales</taxon>
        <taxon>Mycobacteriaceae</taxon>
        <taxon>Mycolicibacterium</taxon>
    </lineage>
</organism>
<dbReference type="Gene3D" id="1.10.1740.10">
    <property type="match status" value="1"/>
</dbReference>
<dbReference type="RefSeq" id="WP_178357663.1">
    <property type="nucleotide sequence ID" value="NZ_JABFYL010000014.1"/>
</dbReference>
<dbReference type="NCBIfam" id="TIGR02937">
    <property type="entry name" value="sigma70-ECF"/>
    <property type="match status" value="1"/>
</dbReference>
<keyword evidence="3 6" id="KW-0731">Sigma factor</keyword>
<dbReference type="AlphaFoldDB" id="A0A850PGN7"/>
<dbReference type="SUPFAM" id="SSF88946">
    <property type="entry name" value="Sigma2 domain of RNA polymerase sigma factors"/>
    <property type="match status" value="1"/>
</dbReference>
<protein>
    <recommendedName>
        <fullName evidence="6">RNA polymerase sigma factor</fullName>
    </recommendedName>
</protein>
<dbReference type="SUPFAM" id="SSF88659">
    <property type="entry name" value="Sigma3 and sigma4 domains of RNA polymerase sigma factors"/>
    <property type="match status" value="1"/>
</dbReference>
<feature type="domain" description="RNA polymerase sigma-70 region 2" evidence="7">
    <location>
        <begin position="34"/>
        <end position="94"/>
    </location>
</feature>
<dbReference type="CDD" id="cd06171">
    <property type="entry name" value="Sigma70_r4"/>
    <property type="match status" value="1"/>
</dbReference>
<evidence type="ECO:0000256" key="5">
    <source>
        <dbReference type="ARBA" id="ARBA00023163"/>
    </source>
</evidence>
<evidence type="ECO:0000256" key="2">
    <source>
        <dbReference type="ARBA" id="ARBA00023015"/>
    </source>
</evidence>
<comment type="similarity">
    <text evidence="1 6">Belongs to the sigma-70 factor family. ECF subfamily.</text>
</comment>
<dbReference type="GO" id="GO:0003677">
    <property type="term" value="F:DNA binding"/>
    <property type="evidence" value="ECO:0007669"/>
    <property type="project" value="UniProtKB-KW"/>
</dbReference>
<dbReference type="PANTHER" id="PTHR43133:SF59">
    <property type="entry name" value="ECF RNA POLYMERASE SIGMA FACTOR SIGR"/>
    <property type="match status" value="1"/>
</dbReference>
<dbReference type="InterPro" id="IPR007627">
    <property type="entry name" value="RNA_pol_sigma70_r2"/>
</dbReference>
<evidence type="ECO:0000256" key="4">
    <source>
        <dbReference type="ARBA" id="ARBA00023125"/>
    </source>
</evidence>
<dbReference type="InterPro" id="IPR014284">
    <property type="entry name" value="RNA_pol_sigma-70_dom"/>
</dbReference>
<dbReference type="InterPro" id="IPR013325">
    <property type="entry name" value="RNA_pol_sigma_r2"/>
</dbReference>
<proteinExistence type="inferred from homology"/>
<reference evidence="9 10" key="1">
    <citation type="submission" date="2020-05" db="EMBL/GenBank/DDBJ databases">
        <title>Draft genome sequence of Mycobacterium hippocampi DL, isolated from European seabass, Dicentrarchus labrax, reared in fish farms.</title>
        <authorList>
            <person name="Stathopoulou P."/>
            <person name="Asimakis E."/>
            <person name="Tzokas K."/>
            <person name="Batargias C."/>
            <person name="Tsiamis G."/>
        </authorList>
    </citation>
    <scope>NUCLEOTIDE SEQUENCE [LARGE SCALE GENOMIC DNA]</scope>
    <source>
        <strain evidence="9 10">DL</strain>
    </source>
</reference>
<dbReference type="InterPro" id="IPR000838">
    <property type="entry name" value="RNA_pol_sigma70_ECF_CS"/>
</dbReference>
<dbReference type="Proteomes" id="UP000570517">
    <property type="component" value="Unassembled WGS sequence"/>
</dbReference>
<evidence type="ECO:0000259" key="7">
    <source>
        <dbReference type="Pfam" id="PF04542"/>
    </source>
</evidence>
<sequence length="242" mass="26798">MNAIAHDAVVDEAVLNDAELKARFTTDVLPLADVLQRGARRLTRNDADAEDLLQETLIRAYKGFRHFNDGTNLKAWLFRIQHNQWINAYRWKERRPAEVLSEEITDRELAGYGAHLSTGLRSAEAEVLDSLPDSEVRDALGRLSEGFRMVLYYADVQGYTYAETAVLMDIPIGTVMSRVSRARTQLRGALADTTSARGRSVCGPAVARHRRPQGNPATRRATVGACSARCAPRDISAQSSAE</sequence>
<keyword evidence="4 6" id="KW-0238">DNA-binding</keyword>
<dbReference type="PANTHER" id="PTHR43133">
    <property type="entry name" value="RNA POLYMERASE ECF-TYPE SIGMA FACTO"/>
    <property type="match status" value="1"/>
</dbReference>
<dbReference type="EMBL" id="JABFYL010000014">
    <property type="protein sequence ID" value="NVN49272.1"/>
    <property type="molecule type" value="Genomic_DNA"/>
</dbReference>
<name>A0A850PGN7_9MYCO</name>
<evidence type="ECO:0000256" key="3">
    <source>
        <dbReference type="ARBA" id="ARBA00023082"/>
    </source>
</evidence>
<dbReference type="GO" id="GO:0006950">
    <property type="term" value="P:response to stress"/>
    <property type="evidence" value="ECO:0007669"/>
    <property type="project" value="UniProtKB-ARBA"/>
</dbReference>
<dbReference type="InterPro" id="IPR039425">
    <property type="entry name" value="RNA_pol_sigma-70-like"/>
</dbReference>
<dbReference type="PROSITE" id="PS01063">
    <property type="entry name" value="SIGMA70_ECF"/>
    <property type="match status" value="1"/>
</dbReference>
<keyword evidence="2 6" id="KW-0805">Transcription regulation</keyword>
<dbReference type="GO" id="GO:0016987">
    <property type="term" value="F:sigma factor activity"/>
    <property type="evidence" value="ECO:0007669"/>
    <property type="project" value="UniProtKB-KW"/>
</dbReference>
<evidence type="ECO:0000313" key="9">
    <source>
        <dbReference type="EMBL" id="NVN49272.1"/>
    </source>
</evidence>
<dbReference type="InterPro" id="IPR013249">
    <property type="entry name" value="RNA_pol_sigma70_r4_t2"/>
</dbReference>
<feature type="domain" description="RNA polymerase sigma factor 70 region 4 type 2" evidence="8">
    <location>
        <begin position="135"/>
        <end position="186"/>
    </location>
</feature>
<dbReference type="Gene3D" id="1.10.10.10">
    <property type="entry name" value="Winged helix-like DNA-binding domain superfamily/Winged helix DNA-binding domain"/>
    <property type="match status" value="1"/>
</dbReference>
<dbReference type="InterPro" id="IPR036388">
    <property type="entry name" value="WH-like_DNA-bd_sf"/>
</dbReference>
<dbReference type="Pfam" id="PF04542">
    <property type="entry name" value="Sigma70_r2"/>
    <property type="match status" value="1"/>
</dbReference>
<dbReference type="GO" id="GO:0006352">
    <property type="term" value="P:DNA-templated transcription initiation"/>
    <property type="evidence" value="ECO:0007669"/>
    <property type="project" value="InterPro"/>
</dbReference>
<evidence type="ECO:0000313" key="10">
    <source>
        <dbReference type="Proteomes" id="UP000570517"/>
    </source>
</evidence>
<comment type="caution">
    <text evidence="9">The sequence shown here is derived from an EMBL/GenBank/DDBJ whole genome shotgun (WGS) entry which is preliminary data.</text>
</comment>
<gene>
    <name evidence="9" type="ORF">HLY00_375</name>
</gene>
<evidence type="ECO:0000256" key="6">
    <source>
        <dbReference type="RuleBase" id="RU000716"/>
    </source>
</evidence>
<evidence type="ECO:0000259" key="8">
    <source>
        <dbReference type="Pfam" id="PF08281"/>
    </source>
</evidence>
<evidence type="ECO:0000256" key="1">
    <source>
        <dbReference type="ARBA" id="ARBA00010641"/>
    </source>
</evidence>